<evidence type="ECO:0000313" key="5">
    <source>
        <dbReference type="Proteomes" id="UP000000845"/>
    </source>
</evidence>
<feature type="transmembrane region" description="Helical" evidence="2">
    <location>
        <begin position="12"/>
        <end position="30"/>
    </location>
</feature>
<dbReference type="KEGG" id="str:Sterm_2045"/>
<protein>
    <submittedName>
        <fullName evidence="4">PASTA domain containing protein</fullName>
    </submittedName>
</protein>
<evidence type="ECO:0000259" key="3">
    <source>
        <dbReference type="PROSITE" id="PS51178"/>
    </source>
</evidence>
<dbReference type="RefSeq" id="WP_012861494.1">
    <property type="nucleotide sequence ID" value="NC_013517.1"/>
</dbReference>
<sequence length="330" mass="35916">MAGRIRINYIKFIIFVISLAVIIIFGRDVFVRRFFNEQKSEVPNVMNLDVKDAEKYLKEAGLKVKINSSNSEKVGFNKVFIQYPEAGKIVKTNRTVQIWVNNGKGKEVPNIEKMELLEAKSILQNSDIQIEKIDYQPSDAKFNTIISVYPAPGTKLDPNQKISLLVSSRKILDASVMPNLIGLDLNDAQTLLVQLGLKAGKISRANDDTLPVNAIISTNPAPGAKIEKGQAVSIVINSGPAPRKAEPTIEDIIKQNSDENVTNQNVEDIINQTMEKIDEKSTKPAAPPANNNAKPDNSSGTAPAGGESQPKQAPQPKKPEGSGTPAPAQD</sequence>
<dbReference type="STRING" id="526218.Sterm_2045"/>
<keyword evidence="2" id="KW-0472">Membrane</keyword>
<feature type="region of interest" description="Disordered" evidence="1">
    <location>
        <begin position="275"/>
        <end position="330"/>
    </location>
</feature>
<reference evidence="5" key="1">
    <citation type="submission" date="2009-09" db="EMBL/GenBank/DDBJ databases">
        <title>The complete chromosome of Sebaldella termitidis ATCC 33386.</title>
        <authorList>
            <consortium name="US DOE Joint Genome Institute (JGI-PGF)"/>
            <person name="Lucas S."/>
            <person name="Copeland A."/>
            <person name="Lapidus A."/>
            <person name="Glavina del Rio T."/>
            <person name="Dalin E."/>
            <person name="Tice H."/>
            <person name="Bruce D."/>
            <person name="Goodwin L."/>
            <person name="Pitluck S."/>
            <person name="Kyrpides N."/>
            <person name="Mavromatis K."/>
            <person name="Ivanova N."/>
            <person name="Mikhailova N."/>
            <person name="Sims D."/>
            <person name="Meincke L."/>
            <person name="Brettin T."/>
            <person name="Detter J.C."/>
            <person name="Han C."/>
            <person name="Larimer F."/>
            <person name="Land M."/>
            <person name="Hauser L."/>
            <person name="Markowitz V."/>
            <person name="Cheng J.F."/>
            <person name="Hugenholtz P."/>
            <person name="Woyke T."/>
            <person name="Wu D."/>
            <person name="Eisen J.A."/>
        </authorList>
    </citation>
    <scope>NUCLEOTIDE SEQUENCE [LARGE SCALE GENOMIC DNA]</scope>
    <source>
        <strain evidence="5">ATCC 33386 / NCTC 11300</strain>
    </source>
</reference>
<organism evidence="4 5">
    <name type="scientific">Sebaldella termitidis (strain ATCC 33386 / NCTC 11300)</name>
    <dbReference type="NCBI Taxonomy" id="526218"/>
    <lineage>
        <taxon>Bacteria</taxon>
        <taxon>Fusobacteriati</taxon>
        <taxon>Fusobacteriota</taxon>
        <taxon>Fusobacteriia</taxon>
        <taxon>Fusobacteriales</taxon>
        <taxon>Leptotrichiaceae</taxon>
        <taxon>Sebaldella</taxon>
    </lineage>
</organism>
<dbReference type="PROSITE" id="PS51178">
    <property type="entry name" value="PASTA"/>
    <property type="match status" value="3"/>
</dbReference>
<dbReference type="Gene3D" id="3.30.10.20">
    <property type="match status" value="3"/>
</dbReference>
<dbReference type="Proteomes" id="UP000000845">
    <property type="component" value="Chromosome"/>
</dbReference>
<feature type="domain" description="PASTA" evidence="3">
    <location>
        <begin position="36"/>
        <end position="102"/>
    </location>
</feature>
<keyword evidence="2" id="KW-1133">Transmembrane helix</keyword>
<proteinExistence type="predicted"/>
<evidence type="ECO:0000256" key="1">
    <source>
        <dbReference type="SAM" id="MobiDB-lite"/>
    </source>
</evidence>
<dbReference type="CDD" id="cd06577">
    <property type="entry name" value="PASTA_pknB"/>
    <property type="match status" value="3"/>
</dbReference>
<dbReference type="SMART" id="SM00740">
    <property type="entry name" value="PASTA"/>
    <property type="match status" value="3"/>
</dbReference>
<evidence type="ECO:0000256" key="2">
    <source>
        <dbReference type="SAM" id="Phobius"/>
    </source>
</evidence>
<feature type="compositionally biased region" description="Low complexity" evidence="1">
    <location>
        <begin position="288"/>
        <end position="297"/>
    </location>
</feature>
<name>D1AJL2_SEBTE</name>
<reference evidence="4 5" key="2">
    <citation type="journal article" date="2010" name="Stand. Genomic Sci.">
        <title>Complete genome sequence of Sebaldella termitidis type strain (NCTC 11300).</title>
        <authorList>
            <person name="Harmon-Smith M."/>
            <person name="Celia L."/>
            <person name="Chertkov O."/>
            <person name="Lapidus A."/>
            <person name="Copeland A."/>
            <person name="Glavina Del Rio T."/>
            <person name="Nolan M."/>
            <person name="Lucas S."/>
            <person name="Tice H."/>
            <person name="Cheng J.F."/>
            <person name="Han C."/>
            <person name="Detter J.C."/>
            <person name="Bruce D."/>
            <person name="Goodwin L."/>
            <person name="Pitluck S."/>
            <person name="Pati A."/>
            <person name="Liolios K."/>
            <person name="Ivanova N."/>
            <person name="Mavromatis K."/>
            <person name="Mikhailova N."/>
            <person name="Chen A."/>
            <person name="Palaniappan K."/>
            <person name="Land M."/>
            <person name="Hauser L."/>
            <person name="Chang Y.J."/>
            <person name="Jeffries C.D."/>
            <person name="Brettin T."/>
            <person name="Goker M."/>
            <person name="Beck B."/>
            <person name="Bristow J."/>
            <person name="Eisen J.A."/>
            <person name="Markowitz V."/>
            <person name="Hugenholtz P."/>
            <person name="Kyrpides N.C."/>
            <person name="Klenk H.P."/>
            <person name="Chen F."/>
        </authorList>
    </citation>
    <scope>NUCLEOTIDE SEQUENCE [LARGE SCALE GENOMIC DNA]</scope>
    <source>
        <strain evidence="5">ATCC 33386 / NCTC 11300</strain>
    </source>
</reference>
<dbReference type="Pfam" id="PF03793">
    <property type="entry name" value="PASTA"/>
    <property type="match status" value="3"/>
</dbReference>
<dbReference type="EMBL" id="CP001739">
    <property type="protein sequence ID" value="ACZ08900.1"/>
    <property type="molecule type" value="Genomic_DNA"/>
</dbReference>
<dbReference type="InterPro" id="IPR005543">
    <property type="entry name" value="PASTA_dom"/>
</dbReference>
<feature type="domain" description="PASTA" evidence="3">
    <location>
        <begin position="103"/>
        <end position="168"/>
    </location>
</feature>
<keyword evidence="2" id="KW-0812">Transmembrane</keyword>
<feature type="domain" description="PASTA" evidence="3">
    <location>
        <begin position="173"/>
        <end position="238"/>
    </location>
</feature>
<keyword evidence="5" id="KW-1185">Reference proteome</keyword>
<dbReference type="AlphaFoldDB" id="D1AJL2"/>
<dbReference type="eggNOG" id="COG2815">
    <property type="taxonomic scope" value="Bacteria"/>
</dbReference>
<dbReference type="SUPFAM" id="SSF54184">
    <property type="entry name" value="Penicillin-binding protein 2x (pbp-2x), c-terminal domain"/>
    <property type="match status" value="1"/>
</dbReference>
<dbReference type="HOGENOM" id="CLU_959494_0_0_0"/>
<evidence type="ECO:0000313" key="4">
    <source>
        <dbReference type="EMBL" id="ACZ08900.1"/>
    </source>
</evidence>
<gene>
    <name evidence="4" type="ordered locus">Sterm_2045</name>
</gene>
<accession>D1AJL2</accession>